<dbReference type="EMBL" id="AP021861">
    <property type="protein sequence ID" value="BBO34987.1"/>
    <property type="molecule type" value="Genomic_DNA"/>
</dbReference>
<dbReference type="KEGG" id="lpav:PLANPX_4599"/>
<reference evidence="4" key="1">
    <citation type="submission" date="2019-10" db="EMBL/GenBank/DDBJ databases">
        <title>Lacipirellula parvula gen. nov., sp. nov., representing a lineage of planctomycetes widespread in freshwater anoxic habitats, and description of the family Lacipirellulaceae.</title>
        <authorList>
            <person name="Dedysh S.N."/>
            <person name="Kulichevskaya I.S."/>
            <person name="Beletsky A.V."/>
            <person name="Rakitin A.L."/>
            <person name="Mardanov A.V."/>
            <person name="Ivanova A.A."/>
            <person name="Saltykova V.X."/>
            <person name="Rijpstra W.I.C."/>
            <person name="Sinninghe Damste J.S."/>
            <person name="Ravin N.V."/>
        </authorList>
    </citation>
    <scope>NUCLEOTIDE SEQUENCE [LARGE SCALE GENOMIC DNA]</scope>
    <source>
        <strain evidence="4">PX69</strain>
    </source>
</reference>
<proteinExistence type="inferred from homology"/>
<dbReference type="PANTHER" id="PTHR31350:SF21">
    <property type="entry name" value="F-BOX ONLY PROTEIN 21"/>
    <property type="match status" value="1"/>
</dbReference>
<evidence type="ECO:0000256" key="1">
    <source>
        <dbReference type="ARBA" id="ARBA00007100"/>
    </source>
</evidence>
<feature type="domain" description="Protein SirB1 N-terminal" evidence="2">
    <location>
        <begin position="52"/>
        <end position="203"/>
    </location>
</feature>
<dbReference type="Pfam" id="PF13369">
    <property type="entry name" value="Transglut_core2"/>
    <property type="match status" value="1"/>
</dbReference>
<dbReference type="Proteomes" id="UP000326837">
    <property type="component" value="Chromosome"/>
</dbReference>
<protein>
    <recommendedName>
        <fullName evidence="2">Protein SirB1 N-terminal domain-containing protein</fullName>
    </recommendedName>
</protein>
<keyword evidence="4" id="KW-1185">Reference proteome</keyword>
<comment type="similarity">
    <text evidence="1">Belongs to the UPF0162 family.</text>
</comment>
<evidence type="ECO:0000313" key="4">
    <source>
        <dbReference type="Proteomes" id="UP000326837"/>
    </source>
</evidence>
<accession>A0A5K7XG06</accession>
<dbReference type="PANTHER" id="PTHR31350">
    <property type="entry name" value="SI:DKEY-261L7.2"/>
    <property type="match status" value="1"/>
</dbReference>
<evidence type="ECO:0000313" key="3">
    <source>
        <dbReference type="EMBL" id="BBO34987.1"/>
    </source>
</evidence>
<sequence>MDLSRPAYCRTLAYRSFCDELSEINSADGLFRAAWAISQHEHPDADVAEGEATLANMISTIERRVRSNSVEAKLAHLHDVLFDLLGFRGNVEDYYAPSNSYLCDVLKTRRGLPITLTLLYRQVAQGIGLTVHGVNAPGHFLAEVETDSGSGQSMYVDPFFGGGLLHEEEVYERILQATGRKLDRSGNHLARATPRQWLGRMLNNLQAVFASTGRERDMYAMQEMQGLL</sequence>
<dbReference type="AlphaFoldDB" id="A0A5K7XG06"/>
<name>A0A5K7XG06_9BACT</name>
<evidence type="ECO:0000259" key="2">
    <source>
        <dbReference type="Pfam" id="PF13369"/>
    </source>
</evidence>
<gene>
    <name evidence="3" type="ORF">PLANPX_4599</name>
</gene>
<dbReference type="InterPro" id="IPR032698">
    <property type="entry name" value="SirB1_N"/>
</dbReference>
<organism evidence="3 4">
    <name type="scientific">Lacipirellula parvula</name>
    <dbReference type="NCBI Taxonomy" id="2650471"/>
    <lineage>
        <taxon>Bacteria</taxon>
        <taxon>Pseudomonadati</taxon>
        <taxon>Planctomycetota</taxon>
        <taxon>Planctomycetia</taxon>
        <taxon>Pirellulales</taxon>
        <taxon>Lacipirellulaceae</taxon>
        <taxon>Lacipirellula</taxon>
    </lineage>
</organism>